<dbReference type="GeneID" id="63749011"/>
<dbReference type="PANTHER" id="PTHR42085">
    <property type="entry name" value="F-BOX DOMAIN-CONTAINING PROTEIN"/>
    <property type="match status" value="1"/>
</dbReference>
<accession>A0A1L9RMG6</accession>
<dbReference type="RefSeq" id="XP_040689703.1">
    <property type="nucleotide sequence ID" value="XM_040833163.1"/>
</dbReference>
<dbReference type="OrthoDB" id="288942at2759"/>
<dbReference type="PANTHER" id="PTHR42085:SF1">
    <property type="entry name" value="F-BOX DOMAIN-CONTAINING PROTEIN"/>
    <property type="match status" value="1"/>
</dbReference>
<dbReference type="AlphaFoldDB" id="A0A1L9RMG6"/>
<feature type="region of interest" description="Disordered" evidence="1">
    <location>
        <begin position="291"/>
        <end position="324"/>
    </location>
</feature>
<sequence length="361" mass="41950">MTEPSIHPPDFTSFFDQHQSPLFSLPPEIRDEIFAFALSSYEDTTRAYSKGTYWTRPGYSAPHRTCTELLRTCKRVYSEAWFMPFAYAEHSFYLTSSNRAPGSLTPVAFEKCLAMIDRIHGQLEAGHIRIFAQMFVLEPGNEMQRVLGMPHFHPTSITLTLRYTDFWFWEDNEPLRIGGRWVNSIRFPSSVSRFRIDFESIERRKGEVDYIANEAADSWFFHRVDGQILTARKSETAISKWTGSSVLGETRWIRDEVRPSQLDYHVVTVTWRVSNQADVKLSTPYPSLRVPYDFDRPDPPLPQGRSIGESSLRAAGISPDTPAEETLVQYREWLRTRRQYDSDESDEYEDVETEEEDDDSY</sequence>
<name>A0A1L9RMG6_ASPWE</name>
<dbReference type="Proteomes" id="UP000184383">
    <property type="component" value="Unassembled WGS sequence"/>
</dbReference>
<feature type="region of interest" description="Disordered" evidence="1">
    <location>
        <begin position="339"/>
        <end position="361"/>
    </location>
</feature>
<evidence type="ECO:0008006" key="4">
    <source>
        <dbReference type="Google" id="ProtNLM"/>
    </source>
</evidence>
<evidence type="ECO:0000256" key="1">
    <source>
        <dbReference type="SAM" id="MobiDB-lite"/>
    </source>
</evidence>
<evidence type="ECO:0000313" key="3">
    <source>
        <dbReference type="Proteomes" id="UP000184383"/>
    </source>
</evidence>
<organism evidence="2 3">
    <name type="scientific">Aspergillus wentii DTO 134E9</name>
    <dbReference type="NCBI Taxonomy" id="1073089"/>
    <lineage>
        <taxon>Eukaryota</taxon>
        <taxon>Fungi</taxon>
        <taxon>Dikarya</taxon>
        <taxon>Ascomycota</taxon>
        <taxon>Pezizomycotina</taxon>
        <taxon>Eurotiomycetes</taxon>
        <taxon>Eurotiomycetidae</taxon>
        <taxon>Eurotiales</taxon>
        <taxon>Aspergillaceae</taxon>
        <taxon>Aspergillus</taxon>
        <taxon>Aspergillus subgen. Cremei</taxon>
    </lineage>
</organism>
<dbReference type="STRING" id="1073089.A0A1L9RMG6"/>
<dbReference type="VEuPathDB" id="FungiDB:ASPWEDRAFT_28617"/>
<protein>
    <recommendedName>
        <fullName evidence="4">F-box domain-containing protein</fullName>
    </recommendedName>
</protein>
<dbReference type="EMBL" id="KV878212">
    <property type="protein sequence ID" value="OJJ36027.1"/>
    <property type="molecule type" value="Genomic_DNA"/>
</dbReference>
<proteinExistence type="predicted"/>
<dbReference type="InterPro" id="IPR038883">
    <property type="entry name" value="AN11006-like"/>
</dbReference>
<reference evidence="3" key="1">
    <citation type="journal article" date="2017" name="Genome Biol.">
        <title>Comparative genomics reveals high biological diversity and specific adaptations in the industrially and medically important fungal genus Aspergillus.</title>
        <authorList>
            <person name="de Vries R.P."/>
            <person name="Riley R."/>
            <person name="Wiebenga A."/>
            <person name="Aguilar-Osorio G."/>
            <person name="Amillis S."/>
            <person name="Uchima C.A."/>
            <person name="Anderluh G."/>
            <person name="Asadollahi M."/>
            <person name="Askin M."/>
            <person name="Barry K."/>
            <person name="Battaglia E."/>
            <person name="Bayram O."/>
            <person name="Benocci T."/>
            <person name="Braus-Stromeyer S.A."/>
            <person name="Caldana C."/>
            <person name="Canovas D."/>
            <person name="Cerqueira G.C."/>
            <person name="Chen F."/>
            <person name="Chen W."/>
            <person name="Choi C."/>
            <person name="Clum A."/>
            <person name="Dos Santos R.A."/>
            <person name="Damasio A.R."/>
            <person name="Diallinas G."/>
            <person name="Emri T."/>
            <person name="Fekete E."/>
            <person name="Flipphi M."/>
            <person name="Freyberg S."/>
            <person name="Gallo A."/>
            <person name="Gournas C."/>
            <person name="Habgood R."/>
            <person name="Hainaut M."/>
            <person name="Harispe M.L."/>
            <person name="Henrissat B."/>
            <person name="Hilden K.S."/>
            <person name="Hope R."/>
            <person name="Hossain A."/>
            <person name="Karabika E."/>
            <person name="Karaffa L."/>
            <person name="Karanyi Z."/>
            <person name="Krasevec N."/>
            <person name="Kuo A."/>
            <person name="Kusch H."/>
            <person name="LaButti K."/>
            <person name="Lagendijk E.L."/>
            <person name="Lapidus A."/>
            <person name="Levasseur A."/>
            <person name="Lindquist E."/>
            <person name="Lipzen A."/>
            <person name="Logrieco A.F."/>
            <person name="MacCabe A."/>
            <person name="Maekelae M.R."/>
            <person name="Malavazi I."/>
            <person name="Melin P."/>
            <person name="Meyer V."/>
            <person name="Mielnichuk N."/>
            <person name="Miskei M."/>
            <person name="Molnar A.P."/>
            <person name="Mule G."/>
            <person name="Ngan C.Y."/>
            <person name="Orejas M."/>
            <person name="Orosz E."/>
            <person name="Ouedraogo J.P."/>
            <person name="Overkamp K.M."/>
            <person name="Park H.-S."/>
            <person name="Perrone G."/>
            <person name="Piumi F."/>
            <person name="Punt P.J."/>
            <person name="Ram A.F."/>
            <person name="Ramon A."/>
            <person name="Rauscher S."/>
            <person name="Record E."/>
            <person name="Riano-Pachon D.M."/>
            <person name="Robert V."/>
            <person name="Roehrig J."/>
            <person name="Ruller R."/>
            <person name="Salamov A."/>
            <person name="Salih N.S."/>
            <person name="Samson R.A."/>
            <person name="Sandor E."/>
            <person name="Sanguinetti M."/>
            <person name="Schuetze T."/>
            <person name="Sepcic K."/>
            <person name="Shelest E."/>
            <person name="Sherlock G."/>
            <person name="Sophianopoulou V."/>
            <person name="Squina F.M."/>
            <person name="Sun H."/>
            <person name="Susca A."/>
            <person name="Todd R.B."/>
            <person name="Tsang A."/>
            <person name="Unkles S.E."/>
            <person name="van de Wiele N."/>
            <person name="van Rossen-Uffink D."/>
            <person name="Oliveira J.V."/>
            <person name="Vesth T.C."/>
            <person name="Visser J."/>
            <person name="Yu J.-H."/>
            <person name="Zhou M."/>
            <person name="Andersen M.R."/>
            <person name="Archer D.B."/>
            <person name="Baker S.E."/>
            <person name="Benoit I."/>
            <person name="Brakhage A.A."/>
            <person name="Braus G.H."/>
            <person name="Fischer R."/>
            <person name="Frisvad J.C."/>
            <person name="Goldman G.H."/>
            <person name="Houbraken J."/>
            <person name="Oakley B."/>
            <person name="Pocsi I."/>
            <person name="Scazzocchio C."/>
            <person name="Seiboth B."/>
            <person name="vanKuyk P.A."/>
            <person name="Wortman J."/>
            <person name="Dyer P.S."/>
            <person name="Grigoriev I.V."/>
        </authorList>
    </citation>
    <scope>NUCLEOTIDE SEQUENCE [LARGE SCALE GENOMIC DNA]</scope>
    <source>
        <strain evidence="3">DTO 134E9</strain>
    </source>
</reference>
<keyword evidence="3" id="KW-1185">Reference proteome</keyword>
<gene>
    <name evidence="2" type="ORF">ASPWEDRAFT_28617</name>
</gene>
<feature type="compositionally biased region" description="Acidic residues" evidence="1">
    <location>
        <begin position="342"/>
        <end position="361"/>
    </location>
</feature>
<evidence type="ECO:0000313" key="2">
    <source>
        <dbReference type="EMBL" id="OJJ36027.1"/>
    </source>
</evidence>